<feature type="domain" description="DUF4116" evidence="1">
    <location>
        <begin position="157"/>
        <end position="200"/>
    </location>
</feature>
<protein>
    <submittedName>
        <fullName evidence="2">Predicted protein</fullName>
    </submittedName>
</protein>
<dbReference type="RefSeq" id="XP_002669537.1">
    <property type="nucleotide sequence ID" value="XM_002669491.1"/>
</dbReference>
<dbReference type="EMBL" id="GG738925">
    <property type="protein sequence ID" value="EFC36793.1"/>
    <property type="molecule type" value="Genomic_DNA"/>
</dbReference>
<organism evidence="3">
    <name type="scientific">Naegleria gruberi</name>
    <name type="common">Amoeba</name>
    <dbReference type="NCBI Taxonomy" id="5762"/>
    <lineage>
        <taxon>Eukaryota</taxon>
        <taxon>Discoba</taxon>
        <taxon>Heterolobosea</taxon>
        <taxon>Tetramitia</taxon>
        <taxon>Eutetramitia</taxon>
        <taxon>Vahlkampfiidae</taxon>
        <taxon>Naegleria</taxon>
    </lineage>
</organism>
<dbReference type="OrthoDB" id="47228at2759"/>
<evidence type="ECO:0000313" key="3">
    <source>
        <dbReference type="Proteomes" id="UP000006671"/>
    </source>
</evidence>
<dbReference type="AlphaFoldDB" id="D2W2B1"/>
<dbReference type="InterPro" id="IPR025197">
    <property type="entry name" value="DUF4116"/>
</dbReference>
<gene>
    <name evidence="2" type="ORF">NAEGRDRAFT_82123</name>
</gene>
<sequence>MAQHENVILLLDISISSFLWVGKFVMHRKILKLIPNYPCLACVFTPNEIALRKEAIRRMMGKVPPMLVPKCFSFGKNEKEEENILEIILERDISIFDGTLIFSLRNNERICEEIVKKDGLKLAMMSLNLKSNENIVRNAVQQNGMALQFAHYKLRRNREIVCLALDQNGMALQYAAKELRQELEIVLRAVSQNGSAFSYAMCHRTKKTRSRRKVSLKLDPQVIETAVKSGAALSGYTKQVRELRENPNVALQCIRNGNSIFSVSVRLREDPEFKTLADQARNEFVQKIILSKSSQFLNHVSPPRTKTPYESLKELYINSGFDYRKDPEMIAYASRFSGSIDRERVLKSIRKIPLTLVFMDYYADEDEFLETALKYLDGSHVSLFETFFAKVFNSKSRMDLLLRSVEENIEIVKYLSTTKIVGQYEFMEKVIRIILKKMTKKPYH</sequence>
<feature type="domain" description="DUF4116" evidence="1">
    <location>
        <begin position="108"/>
        <end position="155"/>
    </location>
</feature>
<name>D2W2B1_NAEGR</name>
<proteinExistence type="predicted"/>
<dbReference type="Pfam" id="PF13475">
    <property type="entry name" value="DUF4116"/>
    <property type="match status" value="2"/>
</dbReference>
<dbReference type="GeneID" id="8862973"/>
<dbReference type="VEuPathDB" id="AmoebaDB:NAEGRDRAFT_82123"/>
<dbReference type="Proteomes" id="UP000006671">
    <property type="component" value="Unassembled WGS sequence"/>
</dbReference>
<keyword evidence="3" id="KW-1185">Reference proteome</keyword>
<dbReference type="KEGG" id="ngr:NAEGRDRAFT_82123"/>
<evidence type="ECO:0000259" key="1">
    <source>
        <dbReference type="Pfam" id="PF13475"/>
    </source>
</evidence>
<reference evidence="2 3" key="1">
    <citation type="journal article" date="2010" name="Cell">
        <title>The genome of Naegleria gruberi illuminates early eukaryotic versatility.</title>
        <authorList>
            <person name="Fritz-Laylin L.K."/>
            <person name="Prochnik S.E."/>
            <person name="Ginger M.L."/>
            <person name="Dacks J.B."/>
            <person name="Carpenter M.L."/>
            <person name="Field M.C."/>
            <person name="Kuo A."/>
            <person name="Paredez A."/>
            <person name="Chapman J."/>
            <person name="Pham J."/>
            <person name="Shu S."/>
            <person name="Neupane R."/>
            <person name="Cipriano M."/>
            <person name="Mancuso J."/>
            <person name="Tu H."/>
            <person name="Salamov A."/>
            <person name="Lindquist E."/>
            <person name="Shapiro H."/>
            <person name="Lucas S."/>
            <person name="Grigoriev I.V."/>
            <person name="Cande W.Z."/>
            <person name="Fulton C."/>
            <person name="Rokhsar D.S."/>
            <person name="Dawson S.C."/>
        </authorList>
    </citation>
    <scope>NUCLEOTIDE SEQUENCE [LARGE SCALE GENOMIC DNA]</scope>
    <source>
        <strain evidence="2 3">NEG-M</strain>
    </source>
</reference>
<evidence type="ECO:0000313" key="2">
    <source>
        <dbReference type="EMBL" id="EFC36793.1"/>
    </source>
</evidence>
<dbReference type="InParanoid" id="D2W2B1"/>
<accession>D2W2B1</accession>